<dbReference type="GO" id="GO:0005886">
    <property type="term" value="C:plasma membrane"/>
    <property type="evidence" value="ECO:0007669"/>
    <property type="project" value="UniProtKB-SubCell"/>
</dbReference>
<evidence type="ECO:0000256" key="11">
    <source>
        <dbReference type="ARBA" id="ARBA00023049"/>
    </source>
</evidence>
<evidence type="ECO:0000256" key="1">
    <source>
        <dbReference type="ARBA" id="ARBA00001947"/>
    </source>
</evidence>
<comment type="similarity">
    <text evidence="3">Belongs to the peptidase M50B family.</text>
</comment>
<evidence type="ECO:0000256" key="13">
    <source>
        <dbReference type="SAM" id="Phobius"/>
    </source>
</evidence>
<dbReference type="InterPro" id="IPR044537">
    <property type="entry name" value="Rip2-like"/>
</dbReference>
<keyword evidence="6 13" id="KW-0812">Transmembrane</keyword>
<evidence type="ECO:0000256" key="5">
    <source>
        <dbReference type="ARBA" id="ARBA00022670"/>
    </source>
</evidence>
<evidence type="ECO:0000256" key="2">
    <source>
        <dbReference type="ARBA" id="ARBA00004651"/>
    </source>
</evidence>
<evidence type="ECO:0000256" key="12">
    <source>
        <dbReference type="ARBA" id="ARBA00023136"/>
    </source>
</evidence>
<feature type="transmembrane region" description="Helical" evidence="13">
    <location>
        <begin position="145"/>
        <end position="163"/>
    </location>
</feature>
<feature type="transmembrane region" description="Helical" evidence="13">
    <location>
        <begin position="62"/>
        <end position="81"/>
    </location>
</feature>
<evidence type="ECO:0000256" key="4">
    <source>
        <dbReference type="ARBA" id="ARBA00022475"/>
    </source>
</evidence>
<reference evidence="15" key="1">
    <citation type="journal article" date="2022" name="Int. J. Syst. Evol. Microbiol.">
        <title>Granulimonas faecalis gen. nov., sp. nov., and Leptogranulimonas caecicola gen. nov., sp. nov., novel lactate-producing Atopobiaceae bacteria isolated from mouse intestines, and an emended description of the family Atopobiaceae.</title>
        <authorList>
            <person name="Morinaga K."/>
            <person name="Kusada H."/>
            <person name="Sakamoto S."/>
            <person name="Murakami T."/>
            <person name="Toyoda A."/>
            <person name="Mori H."/>
            <person name="Meng X.Y."/>
            <person name="Takashino M."/>
            <person name="Murotomi K."/>
            <person name="Tamaki H."/>
        </authorList>
    </citation>
    <scope>NUCLEOTIDE SEQUENCE</scope>
    <source>
        <strain evidence="15">OPF53</strain>
    </source>
</reference>
<evidence type="ECO:0000313" key="16">
    <source>
        <dbReference type="Proteomes" id="UP001055025"/>
    </source>
</evidence>
<keyword evidence="8" id="KW-0378">Hydrolase</keyword>
<proteinExistence type="inferred from homology"/>
<keyword evidence="10 13" id="KW-1133">Transmembrane helix</keyword>
<keyword evidence="7" id="KW-0479">Metal-binding</keyword>
<gene>
    <name evidence="15" type="ORF">ATOP_08660</name>
</gene>
<dbReference type="InterPro" id="IPR052348">
    <property type="entry name" value="Metallopeptidase_M50B"/>
</dbReference>
<sequence>MYLTGAGVLSYLLDAVITVAIVMWAATLHEVAHGYTAYLCGDSTAKDEGRLSLNPLRHLDPFGSVVLPLVMVLLGGPVFGYAKPVPYNPWRLRHRRRDEVLVALSGPASNLVQAAVGALVFRAVVALWPMALFQAPLLVQVLADYVWVNLVLCFFNLIPLPPLDGSHVIGFFLKGRALDAYYQVQRYAMPVLIVVLYLLPDFLHVNPLGAYFDVTAGSLYDVMLWGGGL</sequence>
<dbReference type="Pfam" id="PF02163">
    <property type="entry name" value="Peptidase_M50"/>
    <property type="match status" value="1"/>
</dbReference>
<evidence type="ECO:0000256" key="3">
    <source>
        <dbReference type="ARBA" id="ARBA00007931"/>
    </source>
</evidence>
<dbReference type="InterPro" id="IPR008915">
    <property type="entry name" value="Peptidase_M50"/>
</dbReference>
<comment type="cofactor">
    <cofactor evidence="1">
        <name>Zn(2+)</name>
        <dbReference type="ChEBI" id="CHEBI:29105"/>
    </cofactor>
</comment>
<dbReference type="CDD" id="cd06158">
    <property type="entry name" value="S2P-M50_like_1"/>
    <property type="match status" value="1"/>
</dbReference>
<dbReference type="GO" id="GO:0008237">
    <property type="term" value="F:metallopeptidase activity"/>
    <property type="evidence" value="ECO:0007669"/>
    <property type="project" value="UniProtKB-KW"/>
</dbReference>
<evidence type="ECO:0000313" key="15">
    <source>
        <dbReference type="EMBL" id="GJM55211.1"/>
    </source>
</evidence>
<dbReference type="GO" id="GO:0006508">
    <property type="term" value="P:proteolysis"/>
    <property type="evidence" value="ECO:0007669"/>
    <property type="project" value="UniProtKB-KW"/>
</dbReference>
<dbReference type="GO" id="GO:0046872">
    <property type="term" value="F:metal ion binding"/>
    <property type="evidence" value="ECO:0007669"/>
    <property type="project" value="UniProtKB-KW"/>
</dbReference>
<comment type="caution">
    <text evidence="15">The sequence shown here is derived from an EMBL/GenBank/DDBJ whole genome shotgun (WGS) entry which is preliminary data.</text>
</comment>
<feature type="transmembrane region" description="Helical" evidence="13">
    <location>
        <begin position="7"/>
        <end position="26"/>
    </location>
</feature>
<feature type="transmembrane region" description="Helical" evidence="13">
    <location>
        <begin position="101"/>
        <end position="125"/>
    </location>
</feature>
<name>A0AAV5B3M8_9ACTN</name>
<feature type="transmembrane region" description="Helical" evidence="13">
    <location>
        <begin position="184"/>
        <end position="203"/>
    </location>
</feature>
<evidence type="ECO:0000256" key="9">
    <source>
        <dbReference type="ARBA" id="ARBA00022833"/>
    </source>
</evidence>
<evidence type="ECO:0000256" key="7">
    <source>
        <dbReference type="ARBA" id="ARBA00022723"/>
    </source>
</evidence>
<keyword evidence="5" id="KW-0645">Protease</keyword>
<evidence type="ECO:0000256" key="6">
    <source>
        <dbReference type="ARBA" id="ARBA00022692"/>
    </source>
</evidence>
<dbReference type="EMBL" id="BQKC01000001">
    <property type="protein sequence ID" value="GJM55211.1"/>
    <property type="molecule type" value="Genomic_DNA"/>
</dbReference>
<comment type="subcellular location">
    <subcellularLocation>
        <location evidence="2">Cell membrane</location>
        <topology evidence="2">Multi-pass membrane protein</topology>
    </subcellularLocation>
</comment>
<keyword evidence="12 13" id="KW-0472">Membrane</keyword>
<dbReference type="RefSeq" id="WP_251173583.1">
    <property type="nucleotide sequence ID" value="NZ_BQKC01000001.1"/>
</dbReference>
<keyword evidence="9" id="KW-0862">Zinc</keyword>
<keyword evidence="11" id="KW-0482">Metalloprotease</keyword>
<dbReference type="PANTHER" id="PTHR35864">
    <property type="entry name" value="ZINC METALLOPROTEASE MJ0611-RELATED"/>
    <property type="match status" value="1"/>
</dbReference>
<feature type="domain" description="Peptidase M50" evidence="14">
    <location>
        <begin position="138"/>
        <end position="196"/>
    </location>
</feature>
<organism evidence="15 16">
    <name type="scientific">Granulimonas faecalis</name>
    <dbReference type="NCBI Taxonomy" id="2894155"/>
    <lineage>
        <taxon>Bacteria</taxon>
        <taxon>Bacillati</taxon>
        <taxon>Actinomycetota</taxon>
        <taxon>Coriobacteriia</taxon>
        <taxon>Coriobacteriales</taxon>
        <taxon>Kribbibacteriaceae</taxon>
        <taxon>Granulimonas</taxon>
    </lineage>
</organism>
<protein>
    <submittedName>
        <fullName evidence="15">Peptidase M50</fullName>
    </submittedName>
</protein>
<accession>A0AAV5B3M8</accession>
<evidence type="ECO:0000256" key="10">
    <source>
        <dbReference type="ARBA" id="ARBA00022989"/>
    </source>
</evidence>
<keyword evidence="16" id="KW-1185">Reference proteome</keyword>
<dbReference type="Proteomes" id="UP001055025">
    <property type="component" value="Unassembled WGS sequence"/>
</dbReference>
<keyword evidence="4" id="KW-1003">Cell membrane</keyword>
<evidence type="ECO:0000256" key="8">
    <source>
        <dbReference type="ARBA" id="ARBA00022801"/>
    </source>
</evidence>
<dbReference type="AlphaFoldDB" id="A0AAV5B3M8"/>
<dbReference type="PANTHER" id="PTHR35864:SF1">
    <property type="entry name" value="ZINC METALLOPROTEASE YWHC-RELATED"/>
    <property type="match status" value="1"/>
</dbReference>
<evidence type="ECO:0000259" key="14">
    <source>
        <dbReference type="Pfam" id="PF02163"/>
    </source>
</evidence>